<evidence type="ECO:0000256" key="5">
    <source>
        <dbReference type="ARBA" id="ARBA00023180"/>
    </source>
</evidence>
<organism evidence="7">
    <name type="scientific">Lamprotornis superbus</name>
    <dbReference type="NCBI Taxonomy" id="245042"/>
    <lineage>
        <taxon>Eukaryota</taxon>
        <taxon>Metazoa</taxon>
        <taxon>Chordata</taxon>
        <taxon>Craniata</taxon>
        <taxon>Vertebrata</taxon>
        <taxon>Euteleostomi</taxon>
        <taxon>Archelosauria</taxon>
        <taxon>Archosauria</taxon>
        <taxon>Dinosauria</taxon>
        <taxon>Saurischia</taxon>
        <taxon>Theropoda</taxon>
        <taxon>Coelurosauria</taxon>
        <taxon>Aves</taxon>
        <taxon>Neognathae</taxon>
        <taxon>Neoaves</taxon>
        <taxon>Telluraves</taxon>
        <taxon>Australaves</taxon>
        <taxon>Passeriformes</taxon>
        <taxon>Sturnidae</taxon>
        <taxon>Lamprotornis</taxon>
    </lineage>
</organism>
<evidence type="ECO:0000256" key="3">
    <source>
        <dbReference type="ARBA" id="ARBA00022989"/>
    </source>
</evidence>
<comment type="similarity">
    <text evidence="6">Belongs to the NALF family.</text>
</comment>
<evidence type="ECO:0000313" key="8">
    <source>
        <dbReference type="EMBL" id="KAI1241754.1"/>
    </source>
</evidence>
<name>A0A835TZC0_9PASS</name>
<keyword evidence="4" id="KW-0472">Membrane</keyword>
<evidence type="ECO:0000313" key="9">
    <source>
        <dbReference type="Proteomes" id="UP000618051"/>
    </source>
</evidence>
<reference evidence="8 9" key="2">
    <citation type="journal article" date="2021" name="J. Hered.">
        <title>Feather Gene Expression Elucidates the Developmental Basis of Plumage Iridescence in African Starlings.</title>
        <authorList>
            <person name="Rubenstein D.R."/>
            <person name="Corvelo A."/>
            <person name="MacManes M.D."/>
            <person name="Maia R."/>
            <person name="Narzisi G."/>
            <person name="Rousaki A."/>
            <person name="Vandenabeele P."/>
            <person name="Shawkey M.D."/>
            <person name="Solomon J."/>
        </authorList>
    </citation>
    <scope>NUCLEOTIDE SEQUENCE [LARGE SCALE GENOMIC DNA]</scope>
    <source>
        <strain evidence="8">SS15</strain>
    </source>
</reference>
<evidence type="ECO:0000256" key="6">
    <source>
        <dbReference type="ARBA" id="ARBA00029445"/>
    </source>
</evidence>
<keyword evidence="3" id="KW-1133">Transmembrane helix</keyword>
<gene>
    <name evidence="8" type="ORF">IHE44_0005243</name>
    <name evidence="7" type="ORF">IHE44_007555</name>
</gene>
<accession>A0A835TZC0</accession>
<reference evidence="8" key="3">
    <citation type="submission" date="2022-01" db="EMBL/GenBank/DDBJ databases">
        <authorList>
            <person name="Rubenstein D.R."/>
        </authorList>
    </citation>
    <scope>NUCLEOTIDE SEQUENCE</scope>
    <source>
        <strain evidence="8">SS15</strain>
        <tissue evidence="8">Liver</tissue>
    </source>
</reference>
<dbReference type="AlphaFoldDB" id="A0A835TZC0"/>
<sequence>MTLQTARWQIDEFRLPALVFVSHMNISNHYVESAAYKLNRSSRWFLYSESSQMANFASKEKEEGVYFLNIAYYALVVLMLNDFGNSVTMNISKDYKELMKVQNSESQCQTVEALSIKLSYVPSEGDGLILVGQMHQVQDAVLGYAGCEKFKFPMRSMKPRNSQAERTILLLTGEDFSWLQNLKPALHLLQLYGLEFKPLKSLYSKVYNVELQFHNLELMKCSTNFCSVKMNGNETIKFDEQTLQTMFKGHHWSNNDGRTCIFEGLSHYLLAGLPVESFEVLCTNCSALRIHCYGTTLVANGDTVCKVNIQKKGFSKMGWNDLRIRGSSAAPSLAELLICALATFMGIHKLHRETRFSGDRLEADFSISSSSHFSSSGNTRLCYKPAFTNTFISWEADYKYPCLNFSKDSYGENYEGVKLLENIFQKASALVKGSYKFLKEKEKESAIITSTDKYIVLNSGLGGWGEESRINKHPVCLECEGYNIIGLLRFSLAAREGLCAEAADKLAHIVSADSAVDPCQKGRVASWGLSQDLSSFASQCPRSVIPPAELGTRYVLKTAEQYSSVMLSTWQNESPRIQSLQTMTVIIKIIVVDFFIIRTRKLSAMQGGGCNSSVPFSCTTRSSVRHVMLQPLRPLVISGECHSGKMVPRRTVYKAWLCSQYFEVTQFHCNNRIPCKQYCLEVQTRCPFILPDNDDVIYGGLSSFICTGLYENYPTNAEPECCDVRWGLLSDHQPKGTIKTSGSTMCHRTSLTVSSASRLCNSRLKLCVLKMATVNAARDFYLSPRFITFALSTKPGCQPARNNNILTGNLMHPTRVIYIVWDPCASEITTVENKRITQHKGLDESKQEK</sequence>
<dbReference type="EMBL" id="JADDUC010000029">
    <property type="protein sequence ID" value="KAG0123462.1"/>
    <property type="molecule type" value="Genomic_DNA"/>
</dbReference>
<dbReference type="PANTHER" id="PTHR15819">
    <property type="entry name" value="TRANSMEMBRANE PROTEIN FAM155"/>
    <property type="match status" value="1"/>
</dbReference>
<evidence type="ECO:0000256" key="4">
    <source>
        <dbReference type="ARBA" id="ARBA00023136"/>
    </source>
</evidence>
<dbReference type="GO" id="GO:0098703">
    <property type="term" value="P:calcium ion import across plasma membrane"/>
    <property type="evidence" value="ECO:0007669"/>
    <property type="project" value="TreeGrafter"/>
</dbReference>
<feature type="non-terminal residue" evidence="7">
    <location>
        <position position="849"/>
    </location>
</feature>
<dbReference type="InterPro" id="IPR055288">
    <property type="entry name" value="NALCN_aux_factor_1/2"/>
</dbReference>
<reference evidence="7" key="1">
    <citation type="submission" date="2020-10" db="EMBL/GenBank/DDBJ databases">
        <title>Feather gene expression reveals the developmental basis of iridescence in African starlings.</title>
        <authorList>
            <person name="Rubenstein D.R."/>
        </authorList>
    </citation>
    <scope>NUCLEOTIDE SEQUENCE</scope>
    <source>
        <strain evidence="7">SS15</strain>
        <tissue evidence="7">Liver</tissue>
    </source>
</reference>
<dbReference type="PANTHER" id="PTHR15819:SF9">
    <property type="entry name" value="NALCN CHANNEL AUXILIARY FACTOR 1"/>
    <property type="match status" value="1"/>
</dbReference>
<proteinExistence type="inferred from homology"/>
<dbReference type="GO" id="GO:0005886">
    <property type="term" value="C:plasma membrane"/>
    <property type="evidence" value="ECO:0007669"/>
    <property type="project" value="TreeGrafter"/>
</dbReference>
<dbReference type="EMBL" id="JADDUC020000002">
    <property type="protein sequence ID" value="KAI1241754.1"/>
    <property type="molecule type" value="Genomic_DNA"/>
</dbReference>
<dbReference type="Proteomes" id="UP000618051">
    <property type="component" value="Unassembled WGS sequence"/>
</dbReference>
<evidence type="ECO:0000313" key="7">
    <source>
        <dbReference type="EMBL" id="KAG0123462.1"/>
    </source>
</evidence>
<keyword evidence="5" id="KW-0325">Glycoprotein</keyword>
<keyword evidence="2" id="KW-0812">Transmembrane</keyword>
<dbReference type="GO" id="GO:0015275">
    <property type="term" value="F:stretch-activated, monoatomic cation-selective, calcium channel activity"/>
    <property type="evidence" value="ECO:0007669"/>
    <property type="project" value="TreeGrafter"/>
</dbReference>
<evidence type="ECO:0000256" key="2">
    <source>
        <dbReference type="ARBA" id="ARBA00022692"/>
    </source>
</evidence>
<keyword evidence="9" id="KW-1185">Reference proteome</keyword>
<comment type="caution">
    <text evidence="7">The sequence shown here is derived from an EMBL/GenBank/DDBJ whole genome shotgun (WGS) entry which is preliminary data.</text>
</comment>
<dbReference type="OrthoDB" id="10047996at2759"/>
<evidence type="ECO:0000256" key="1">
    <source>
        <dbReference type="ARBA" id="ARBA00004141"/>
    </source>
</evidence>
<protein>
    <submittedName>
        <fullName evidence="7">Uncharacterized protein</fullName>
    </submittedName>
</protein>
<comment type="subcellular location">
    <subcellularLocation>
        <location evidence="1">Membrane</location>
        <topology evidence="1">Multi-pass membrane protein</topology>
    </subcellularLocation>
</comment>